<accession>A0A6S6RXR7</accession>
<organism evidence="4">
    <name type="scientific">uncultured Aureispira sp</name>
    <dbReference type="NCBI Taxonomy" id="1331704"/>
    <lineage>
        <taxon>Bacteria</taxon>
        <taxon>Pseudomonadati</taxon>
        <taxon>Bacteroidota</taxon>
        <taxon>Saprospiria</taxon>
        <taxon>Saprospirales</taxon>
        <taxon>Saprospiraceae</taxon>
        <taxon>Aureispira</taxon>
        <taxon>environmental samples</taxon>
    </lineage>
</organism>
<dbReference type="AlphaFoldDB" id="A0A6S6RXR7"/>
<sequence length="649" mass="75384">MSCWIMVLGFMLGAAVMGYMLAWFLQPVNDGSPQPLANPQGDGDGIAQKRAKDEKSKRDLEKMKKRYDELYNSKLDVDTALVAAESTLDGLKMDYERLERDMSGNNNRHKELQVDFDKYKDKKESEIKELRTKTKKANDGYETIKFQLAKSNRINEKLQEGLSQLKEENQKLSTELEEANEEMEVVNASMTELKVDYTDLQNKALTYNDRLAEWQAKYEGLNLSYETSEQEKMELIKSHETYKVNTGSEIEKLSGHLNSLQSQLAQSTQYTNEYAEAYSTLESNHEELSLELEEQRKAAAAELNEIQDNFKALEADYDSIQEREKVLDERFGSLQDKHTDLEDAYHNTVEEKQNLELAYNEYKQSTIDKYSELEKDAKTWVERLEASTAEMSQHKEKAAELEENKKQLILELEKTRKRYEKDLSLSGGEMDALNDTFEDLKERYFKVNKELSSTRLEKERINYQHESFQEQVMNELELVRNENKRLNKILLEVKTEKHSLEFSKEELLARIQTLEEMGGAATPDQAKLIKVINRLKNSVNSHQEQLKQFELEKLTYETRIESLEQQLKEQTNSGTEQHLMEQQKKDNFKTIKGLTAATAEILNDFGIYTYMDLADLSNENKDLLHQVIEASEAHIDKWMLEAKQLAKEA</sequence>
<keyword evidence="3" id="KW-1133">Transmembrane helix</keyword>
<feature type="region of interest" description="Disordered" evidence="2">
    <location>
        <begin position="34"/>
        <end position="59"/>
    </location>
</feature>
<proteinExistence type="predicted"/>
<reference evidence="4" key="1">
    <citation type="submission" date="2020-01" db="EMBL/GenBank/DDBJ databases">
        <authorList>
            <person name="Meier V. D."/>
            <person name="Meier V D."/>
        </authorList>
    </citation>
    <scope>NUCLEOTIDE SEQUENCE</scope>
    <source>
        <strain evidence="4">HLG_WM_MAG_10</strain>
    </source>
</reference>
<evidence type="ECO:0000313" key="4">
    <source>
        <dbReference type="EMBL" id="CAA6800861.1"/>
    </source>
</evidence>
<keyword evidence="3" id="KW-0472">Membrane</keyword>
<feature type="compositionally biased region" description="Basic and acidic residues" evidence="2">
    <location>
        <begin position="50"/>
        <end position="59"/>
    </location>
</feature>
<dbReference type="Gene3D" id="1.10.287.1490">
    <property type="match status" value="1"/>
</dbReference>
<evidence type="ECO:0000256" key="3">
    <source>
        <dbReference type="SAM" id="Phobius"/>
    </source>
</evidence>
<feature type="coiled-coil region" evidence="1">
    <location>
        <begin position="613"/>
        <end position="648"/>
    </location>
</feature>
<protein>
    <submittedName>
        <fullName evidence="4">Uncharacterized protein</fullName>
    </submittedName>
</protein>
<feature type="coiled-coil region" evidence="1">
    <location>
        <begin position="278"/>
        <end position="573"/>
    </location>
</feature>
<dbReference type="EMBL" id="CACVAQ010000057">
    <property type="protein sequence ID" value="CAA6800861.1"/>
    <property type="molecule type" value="Genomic_DNA"/>
</dbReference>
<keyword evidence="1" id="KW-0175">Coiled coil</keyword>
<name>A0A6S6RXR7_9BACT</name>
<gene>
    <name evidence="4" type="ORF">HELGO_WM30368</name>
</gene>
<evidence type="ECO:0000256" key="1">
    <source>
        <dbReference type="SAM" id="Coils"/>
    </source>
</evidence>
<evidence type="ECO:0000256" key="2">
    <source>
        <dbReference type="SAM" id="MobiDB-lite"/>
    </source>
</evidence>
<feature type="transmembrane region" description="Helical" evidence="3">
    <location>
        <begin position="7"/>
        <end position="25"/>
    </location>
</feature>
<keyword evidence="3" id="KW-0812">Transmembrane</keyword>